<feature type="region of interest" description="Disordered" evidence="1">
    <location>
        <begin position="787"/>
        <end position="808"/>
    </location>
</feature>
<sequence>MTSRTGTVTFPSEHDHANVGPDRREQVVLRRWQNLMEPRETPPADLVVESTRSPAKLKRSNIDTAPFRSAAQQGDSKLRTTTAEPFVNITSRACNCTELLANETFSTVVFLVPHSRGTAGEVDRNGSLIREVVRASLSKSVQVERIYEKGCRCGRNDTTFRSPSTSTVATKTNTPVLCARNDSSGLKAIPAAVDVTRLPKTTWAEKVMPTATFAEARVHLPEGRLQTTVVNATGRPAGTKCPVRVFVKLPGEELPARAKDCRKLWLPEIVHKEETFWECEDYGSTDCGYRAPAGSTRHTLLARESGSFPSENTTHIAPYAWFETMRRTHSTRSTTETSEAAFRRRTIFLTPLAKCGNADGTSPSAPDVRAPKPTECVQGSSNDSWHLSLLIAFHPFGNYSKMANATIITKTIAAESLTPRYTNVAAKSSQTTPETSTRNPVASSLRKYGTTTTHTTPTQYTTVSTAKMTSLSAAGLPPSWSIRCPQYGEQRGANNSLPFILMCAAAALAAPSVACNGSSCDIKKRVAEPVTNEVRHQRSTHYHLHDDYDFVWTRVPLTSTTVRRSLQYRARNGTAFPYPFRDSHFGGRGSTAARKGSSLERKPAIFHEAAPSKPEDVKNKARKMATTESTTYLEIIFGVAGPDASRQRERVEYDANEAARPDVERRQGSKKQARSFVGPAGQPGEDDHQASHPPGRRAAIRQGDAGRDVLSPMNIDLFKSSINVKAVEVDKTRSSECQDARCAANSGKKPLLEQIVVRHVNPPSGEGEYEYYYVYDEPPSVRNMIAPAQNEGLNKKTESRLRKSAFRR</sequence>
<proteinExistence type="predicted"/>
<feature type="region of interest" description="Disordered" evidence="1">
    <location>
        <begin position="646"/>
        <end position="706"/>
    </location>
</feature>
<organism evidence="2 3">
    <name type="scientific">Amblyomma americanum</name>
    <name type="common">Lone star tick</name>
    <dbReference type="NCBI Taxonomy" id="6943"/>
    <lineage>
        <taxon>Eukaryota</taxon>
        <taxon>Metazoa</taxon>
        <taxon>Ecdysozoa</taxon>
        <taxon>Arthropoda</taxon>
        <taxon>Chelicerata</taxon>
        <taxon>Arachnida</taxon>
        <taxon>Acari</taxon>
        <taxon>Parasitiformes</taxon>
        <taxon>Ixodida</taxon>
        <taxon>Ixodoidea</taxon>
        <taxon>Ixodidae</taxon>
        <taxon>Amblyomminae</taxon>
        <taxon>Amblyomma</taxon>
    </lineage>
</organism>
<evidence type="ECO:0000313" key="2">
    <source>
        <dbReference type="EMBL" id="KAK8758760.1"/>
    </source>
</evidence>
<gene>
    <name evidence="2" type="ORF">V5799_003614</name>
</gene>
<keyword evidence="3" id="KW-1185">Reference proteome</keyword>
<dbReference type="AlphaFoldDB" id="A0AAQ4D8H0"/>
<feature type="compositionally biased region" description="Basic and acidic residues" evidence="1">
    <location>
        <begin position="646"/>
        <end position="667"/>
    </location>
</feature>
<feature type="compositionally biased region" description="Basic and acidic residues" evidence="1">
    <location>
        <begin position="12"/>
        <end position="24"/>
    </location>
</feature>
<feature type="compositionally biased region" description="Polar residues" evidence="1">
    <location>
        <begin position="425"/>
        <end position="442"/>
    </location>
</feature>
<evidence type="ECO:0000256" key="1">
    <source>
        <dbReference type="SAM" id="MobiDB-lite"/>
    </source>
</evidence>
<comment type="caution">
    <text evidence="2">The sequence shown here is derived from an EMBL/GenBank/DDBJ whole genome shotgun (WGS) entry which is preliminary data.</text>
</comment>
<name>A0AAQ4D8H0_AMBAM</name>
<evidence type="ECO:0000313" key="3">
    <source>
        <dbReference type="Proteomes" id="UP001321473"/>
    </source>
</evidence>
<dbReference type="Proteomes" id="UP001321473">
    <property type="component" value="Unassembled WGS sequence"/>
</dbReference>
<feature type="region of interest" description="Disordered" evidence="1">
    <location>
        <begin position="425"/>
        <end position="444"/>
    </location>
</feature>
<feature type="compositionally biased region" description="Polar residues" evidence="1">
    <location>
        <begin position="1"/>
        <end position="10"/>
    </location>
</feature>
<accession>A0AAQ4D8H0</accession>
<reference evidence="2 3" key="1">
    <citation type="journal article" date="2023" name="Arcadia Sci">
        <title>De novo assembly of a long-read Amblyomma americanum tick genome.</title>
        <authorList>
            <person name="Chou S."/>
            <person name="Poskanzer K.E."/>
            <person name="Rollins M."/>
            <person name="Thuy-Boun P.S."/>
        </authorList>
    </citation>
    <scope>NUCLEOTIDE SEQUENCE [LARGE SCALE GENOMIC DNA]</scope>
    <source>
        <strain evidence="2">F_SG_1</strain>
        <tissue evidence="2">Salivary glands</tissue>
    </source>
</reference>
<feature type="region of interest" description="Disordered" evidence="1">
    <location>
        <begin position="1"/>
        <end position="24"/>
    </location>
</feature>
<feature type="region of interest" description="Disordered" evidence="1">
    <location>
        <begin position="41"/>
        <end position="77"/>
    </location>
</feature>
<protein>
    <submittedName>
        <fullName evidence="2">Uncharacterized protein</fullName>
    </submittedName>
</protein>
<dbReference type="EMBL" id="JARKHS020033723">
    <property type="protein sequence ID" value="KAK8758760.1"/>
    <property type="molecule type" value="Genomic_DNA"/>
</dbReference>